<organism evidence="1 2">
    <name type="scientific">Abyssicoccus albus</name>
    <dbReference type="NCBI Taxonomy" id="1817405"/>
    <lineage>
        <taxon>Bacteria</taxon>
        <taxon>Bacillati</taxon>
        <taxon>Bacillota</taxon>
        <taxon>Bacilli</taxon>
        <taxon>Bacillales</taxon>
        <taxon>Abyssicoccaceae</taxon>
    </lineage>
</organism>
<name>A0A1Q1G0E4_9BACL</name>
<evidence type="ECO:0000313" key="1">
    <source>
        <dbReference type="EMBL" id="RPF55146.1"/>
    </source>
</evidence>
<dbReference type="OrthoDB" id="2353831at2"/>
<reference evidence="1 2" key="1">
    <citation type="submission" date="2018-11" db="EMBL/GenBank/DDBJ databases">
        <title>Genomic Encyclopedia of Type Strains, Phase IV (KMG-IV): sequencing the most valuable type-strain genomes for metagenomic binning, comparative biology and taxonomic classification.</title>
        <authorList>
            <person name="Goeker M."/>
        </authorList>
    </citation>
    <scope>NUCLEOTIDE SEQUENCE [LARGE SCALE GENOMIC DNA]</scope>
    <source>
        <strain evidence="1 2">DSM 29158</strain>
    </source>
</reference>
<evidence type="ECO:0000313" key="2">
    <source>
        <dbReference type="Proteomes" id="UP000277108"/>
    </source>
</evidence>
<dbReference type="InterPro" id="IPR009507">
    <property type="entry name" value="UPF0435"/>
</dbReference>
<accession>A0A1Q1G0E4</accession>
<protein>
    <submittedName>
        <fullName evidence="1">Uncharacterized protein YfkK (UPF0435 family)</fullName>
    </submittedName>
</protein>
<gene>
    <name evidence="1" type="ORF">EDD62_1470</name>
</gene>
<keyword evidence="2" id="KW-1185">Reference proteome</keyword>
<sequence length="65" mass="7586">MTIEEIVEQIKENLNLVNAGVINPEDFDENKKDDLEDVMNFTNSRNNLSPNEREAVLQQLRELKK</sequence>
<dbReference type="Proteomes" id="UP000277108">
    <property type="component" value="Unassembled WGS sequence"/>
</dbReference>
<dbReference type="STRING" id="1849491.BVH56_02140"/>
<proteinExistence type="predicted"/>
<dbReference type="EMBL" id="RKRK01000004">
    <property type="protein sequence ID" value="RPF55146.1"/>
    <property type="molecule type" value="Genomic_DNA"/>
</dbReference>
<dbReference type="AlphaFoldDB" id="A0A1Q1G0E4"/>
<accession>A0A3N5BBK0</accession>
<comment type="caution">
    <text evidence="1">The sequence shown here is derived from an EMBL/GenBank/DDBJ whole genome shotgun (WGS) entry which is preliminary data.</text>
</comment>
<dbReference type="Pfam" id="PF06569">
    <property type="entry name" value="DUF1128"/>
    <property type="match status" value="1"/>
</dbReference>
<dbReference type="RefSeq" id="WP_077139903.1">
    <property type="nucleotide sequence ID" value="NZ_CBCSGK010000007.1"/>
</dbReference>